<dbReference type="SUPFAM" id="SSF48452">
    <property type="entry name" value="TPR-like"/>
    <property type="match status" value="1"/>
</dbReference>
<dbReference type="PANTHER" id="PTHR16305:SF35">
    <property type="entry name" value="TRANSCRIPTIONAL ACTIVATOR DOMAIN"/>
    <property type="match status" value="1"/>
</dbReference>
<evidence type="ECO:0000256" key="1">
    <source>
        <dbReference type="ARBA" id="ARBA00022741"/>
    </source>
</evidence>
<dbReference type="Gene3D" id="1.10.10.10">
    <property type="entry name" value="Winged helix-like DNA-binding domain superfamily/Winged helix DNA-binding domain"/>
    <property type="match status" value="1"/>
</dbReference>
<protein>
    <submittedName>
        <fullName evidence="4">Helix-turn-helix transcriptional regulator</fullName>
    </submittedName>
</protein>
<dbReference type="PRINTS" id="PR00038">
    <property type="entry name" value="HTHLUXR"/>
</dbReference>
<comment type="caution">
    <text evidence="4">The sequence shown here is derived from an EMBL/GenBank/DDBJ whole genome shotgun (WGS) entry which is preliminary data.</text>
</comment>
<keyword evidence="1" id="KW-0547">Nucleotide-binding</keyword>
<dbReference type="GO" id="GO:0006355">
    <property type="term" value="P:regulation of DNA-templated transcription"/>
    <property type="evidence" value="ECO:0007669"/>
    <property type="project" value="InterPro"/>
</dbReference>
<dbReference type="InterPro" id="IPR011990">
    <property type="entry name" value="TPR-like_helical_dom_sf"/>
</dbReference>
<gene>
    <name evidence="4" type="ORF">EXE59_16475</name>
</gene>
<evidence type="ECO:0000256" key="2">
    <source>
        <dbReference type="ARBA" id="ARBA00022840"/>
    </source>
</evidence>
<dbReference type="AlphaFoldDB" id="A0A4Z1CG72"/>
<dbReference type="GO" id="GO:0005737">
    <property type="term" value="C:cytoplasm"/>
    <property type="evidence" value="ECO:0007669"/>
    <property type="project" value="TreeGrafter"/>
</dbReference>
<proteinExistence type="predicted"/>
<dbReference type="EMBL" id="SRRO01000001">
    <property type="protein sequence ID" value="TGN65375.1"/>
    <property type="molecule type" value="Genomic_DNA"/>
</dbReference>
<evidence type="ECO:0000313" key="4">
    <source>
        <dbReference type="EMBL" id="TGN65375.1"/>
    </source>
</evidence>
<feature type="domain" description="HTH luxR-type" evidence="3">
    <location>
        <begin position="908"/>
        <end position="971"/>
    </location>
</feature>
<dbReference type="PROSITE" id="PS00622">
    <property type="entry name" value="HTH_LUXR_1"/>
    <property type="match status" value="1"/>
</dbReference>
<dbReference type="SUPFAM" id="SSF52540">
    <property type="entry name" value="P-loop containing nucleoside triphosphate hydrolases"/>
    <property type="match status" value="1"/>
</dbReference>
<dbReference type="Pfam" id="PF00196">
    <property type="entry name" value="GerE"/>
    <property type="match status" value="1"/>
</dbReference>
<dbReference type="InterPro" id="IPR000792">
    <property type="entry name" value="Tscrpt_reg_LuxR_C"/>
</dbReference>
<dbReference type="PANTHER" id="PTHR16305">
    <property type="entry name" value="TESTICULAR SOLUBLE ADENYLYL CYCLASE"/>
    <property type="match status" value="1"/>
</dbReference>
<dbReference type="InterPro" id="IPR036388">
    <property type="entry name" value="WH-like_DNA-bd_sf"/>
</dbReference>
<dbReference type="GO" id="GO:0005524">
    <property type="term" value="F:ATP binding"/>
    <property type="evidence" value="ECO:0007669"/>
    <property type="project" value="UniProtKB-KW"/>
</dbReference>
<dbReference type="InterPro" id="IPR016032">
    <property type="entry name" value="Sig_transdc_resp-reg_C-effctor"/>
</dbReference>
<dbReference type="InterPro" id="IPR041664">
    <property type="entry name" value="AAA_16"/>
</dbReference>
<reference evidence="4 5" key="1">
    <citation type="submission" date="2019-04" db="EMBL/GenBank/DDBJ databases">
        <title>Three New Species of Nocardioides, Nocardioides euryhalodurans sp. nov., Nocardioides seonyuensis sp. nov. and Nocardioides eburneoflavus sp. nov. Isolated from Soil.</title>
        <authorList>
            <person name="Roh S.G."/>
            <person name="Lee C."/>
            <person name="Kim M.-K."/>
            <person name="Kim S.B."/>
        </authorList>
    </citation>
    <scope>NUCLEOTIDE SEQUENCE [LARGE SCALE GENOMIC DNA]</scope>
    <source>
        <strain evidence="4 5">MMS17-SY213</strain>
    </source>
</reference>
<organism evidence="4 5">
    <name type="scientific">Nocardioides eburneiflavus</name>
    <dbReference type="NCBI Taxonomy" id="2518372"/>
    <lineage>
        <taxon>Bacteria</taxon>
        <taxon>Bacillati</taxon>
        <taxon>Actinomycetota</taxon>
        <taxon>Actinomycetes</taxon>
        <taxon>Propionibacteriales</taxon>
        <taxon>Nocardioidaceae</taxon>
        <taxon>Nocardioides</taxon>
    </lineage>
</organism>
<dbReference type="SUPFAM" id="SSF46894">
    <property type="entry name" value="C-terminal effector domain of the bipartite response regulators"/>
    <property type="match status" value="1"/>
</dbReference>
<accession>A0A4Z1CG72</accession>
<dbReference type="Pfam" id="PF13191">
    <property type="entry name" value="AAA_16"/>
    <property type="match status" value="1"/>
</dbReference>
<dbReference type="GO" id="GO:0004016">
    <property type="term" value="F:adenylate cyclase activity"/>
    <property type="evidence" value="ECO:0007669"/>
    <property type="project" value="TreeGrafter"/>
</dbReference>
<evidence type="ECO:0000313" key="5">
    <source>
        <dbReference type="Proteomes" id="UP000297496"/>
    </source>
</evidence>
<dbReference type="Gene3D" id="1.25.40.10">
    <property type="entry name" value="Tetratricopeptide repeat domain"/>
    <property type="match status" value="1"/>
</dbReference>
<dbReference type="CDD" id="cd06170">
    <property type="entry name" value="LuxR_C_like"/>
    <property type="match status" value="1"/>
</dbReference>
<dbReference type="InterPro" id="IPR027417">
    <property type="entry name" value="P-loop_NTPase"/>
</dbReference>
<keyword evidence="2" id="KW-0067">ATP-binding</keyword>
<dbReference type="PROSITE" id="PS50043">
    <property type="entry name" value="HTH_LUXR_2"/>
    <property type="match status" value="1"/>
</dbReference>
<dbReference type="SMART" id="SM00421">
    <property type="entry name" value="HTH_LUXR"/>
    <property type="match status" value="1"/>
</dbReference>
<name>A0A4Z1CG72_9ACTN</name>
<keyword evidence="5" id="KW-1185">Reference proteome</keyword>
<dbReference type="OrthoDB" id="3202170at2"/>
<evidence type="ECO:0000259" key="3">
    <source>
        <dbReference type="PROSITE" id="PS50043"/>
    </source>
</evidence>
<dbReference type="Proteomes" id="UP000297496">
    <property type="component" value="Unassembled WGS sequence"/>
</dbReference>
<dbReference type="GO" id="GO:0003677">
    <property type="term" value="F:DNA binding"/>
    <property type="evidence" value="ECO:0007669"/>
    <property type="project" value="InterPro"/>
</dbReference>
<sequence>MAASSSWGWRACGWLLVVGVPGPRASEAIRRACCDRRRLAPAKPPGLVRSTPAHAATRLYVRVVLVGREPERALLGALVDHARDGTAGTLLVRGDPGVGKSALLDALAADAPDVTLLRAQGLEVEAPLPFAALHRLLLPLTRLRDQLPPPQARALRVAFGEEDGPTVEPFLVGVATLSLLTSAGEEAPVLCIVDDAHWLDPASGGALLFCARRLGADRVAMVFAAREDAASRFEATGVEEVVLAGLDEEASRALLARHLGEWAAEGVVARLVGETGGNPLALLELPHQLDAAQLTGASALPAQLHLTDRVEQAFLDRSRRLPEPVQQLVLLAAADDSGRLDVVRDAAHRLDLDDHTLRAAVDSGLLVQTDHAVALRHPLVRSAVYQAAADDDRRRAHSALADALSGAGEDDRAVWHRAFAANDRHDDHGDLVDALADIGARSQRRGGYVAALAAYERAASLCTLPARRARLTVAAARSAWACGQAERARSLLTAAREATDDPVALSDIATLRGHIEVNIGSAPEGHRIFVEGAHAVVDVDPTRALHMGVLAAVMRTFGADSGTPLRTEDLLAATAGDDSARTRCLRAMLTSMTAVAEGHWDAAGDALDLAFDLGEHVDDRDVLWNLGNAALQLGNDDGQCRFYSHALSRARESGAVTAIIYCLQRLCFVHYATGDHLAVRVSAEEALALSDSIGQPAMTALPLAWLTLLAAHQGSDDYDHLADRLETLVAAHPLGITADPVHDLTRWAAAVRATGQGDTAGALHHFTRIRLRFLARMVASQRLEAAARAGDAAQARAWTEQLVDFAEQTTFPWARSAVAFGRALTEDGDVEESFRLALAEGETSERPLDVARIELAYGEWLRRQQRRVDARQHLRHALDSFGDVRATAWSARAEQELRASGETARKRDPSTQLQLTPMERKIAQLVSSGMSNKDVAAQCWISPRTVAFHLRNVFTKAGVTSRGQLAQLDLA</sequence>